<name>A0AAV6SX60_SOLSE</name>
<evidence type="ECO:0000313" key="2">
    <source>
        <dbReference type="Proteomes" id="UP000693946"/>
    </source>
</evidence>
<gene>
    <name evidence="1" type="ORF">JOB18_042653</name>
</gene>
<reference evidence="1 2" key="1">
    <citation type="journal article" date="2021" name="Sci. Rep.">
        <title>Chromosome anchoring in Senegalese sole (Solea senegalensis) reveals sex-associated markers and genome rearrangements in flatfish.</title>
        <authorList>
            <person name="Guerrero-Cozar I."/>
            <person name="Gomez-Garrido J."/>
            <person name="Berbel C."/>
            <person name="Martinez-Blanch J.F."/>
            <person name="Alioto T."/>
            <person name="Claros M.G."/>
            <person name="Gagnaire P.A."/>
            <person name="Manchado M."/>
        </authorList>
    </citation>
    <scope>NUCLEOTIDE SEQUENCE [LARGE SCALE GENOMIC DNA]</scope>
    <source>
        <strain evidence="1">Sse05_10M</strain>
    </source>
</reference>
<sequence>MSGRSGSGGGSGRFRFLHTDELYNNRCLNQSNILLHQRSLQAKLTKSVLTYHQYRTNTSSYRRIGLIVVDTSWL</sequence>
<protein>
    <submittedName>
        <fullName evidence="1">Uncharacterized protein</fullName>
    </submittedName>
</protein>
<dbReference type="AlphaFoldDB" id="A0AAV6SX60"/>
<organism evidence="1 2">
    <name type="scientific">Solea senegalensis</name>
    <name type="common">Senegalese sole</name>
    <dbReference type="NCBI Taxonomy" id="28829"/>
    <lineage>
        <taxon>Eukaryota</taxon>
        <taxon>Metazoa</taxon>
        <taxon>Chordata</taxon>
        <taxon>Craniata</taxon>
        <taxon>Vertebrata</taxon>
        <taxon>Euteleostomi</taxon>
        <taxon>Actinopterygii</taxon>
        <taxon>Neopterygii</taxon>
        <taxon>Teleostei</taxon>
        <taxon>Neoteleostei</taxon>
        <taxon>Acanthomorphata</taxon>
        <taxon>Carangaria</taxon>
        <taxon>Pleuronectiformes</taxon>
        <taxon>Pleuronectoidei</taxon>
        <taxon>Soleidae</taxon>
        <taxon>Solea</taxon>
    </lineage>
</organism>
<dbReference type="Proteomes" id="UP000693946">
    <property type="component" value="Linkage Group LG11"/>
</dbReference>
<comment type="caution">
    <text evidence="1">The sequence shown here is derived from an EMBL/GenBank/DDBJ whole genome shotgun (WGS) entry which is preliminary data.</text>
</comment>
<evidence type="ECO:0000313" key="1">
    <source>
        <dbReference type="EMBL" id="KAG7521097.1"/>
    </source>
</evidence>
<proteinExistence type="predicted"/>
<accession>A0AAV6SX60</accession>
<dbReference type="EMBL" id="JAGKHQ010000003">
    <property type="protein sequence ID" value="KAG7521097.1"/>
    <property type="molecule type" value="Genomic_DNA"/>
</dbReference>
<keyword evidence="2" id="KW-1185">Reference proteome</keyword>